<evidence type="ECO:0000259" key="2">
    <source>
        <dbReference type="Pfam" id="PF14303"/>
    </source>
</evidence>
<dbReference type="InterPro" id="IPR029466">
    <property type="entry name" value="NAM-associated_C"/>
</dbReference>
<comment type="caution">
    <text evidence="3">The sequence shown here is derived from an EMBL/GenBank/DDBJ whole genome shotgun (WGS) entry which is preliminary data.</text>
</comment>
<dbReference type="EMBL" id="JBBWWQ010000011">
    <property type="protein sequence ID" value="KAK8935504.1"/>
    <property type="molecule type" value="Genomic_DNA"/>
</dbReference>
<feature type="domain" description="No apical meristem-associated C-terminal" evidence="2">
    <location>
        <begin position="9"/>
        <end position="155"/>
    </location>
</feature>
<evidence type="ECO:0000256" key="1">
    <source>
        <dbReference type="SAM" id="MobiDB-lite"/>
    </source>
</evidence>
<name>A0AAP0BCA8_9ASPA</name>
<evidence type="ECO:0000313" key="3">
    <source>
        <dbReference type="EMBL" id="KAK8935504.1"/>
    </source>
</evidence>
<sequence length="155" mass="17729">MEMSGSTKNKNSPNINMSQTLSSNTPSQGRGIDLNSDNNNMNLGSTGDEESPISTSNKRPTGRKQEKERRRQLSGKGYDIETHTKKNEEILEVLKRGQEQRANDMSAIQELMRMKAENQKRKLDLQSAKQDHDIMMIDLDSIKGTPERQYFRQKK</sequence>
<feature type="region of interest" description="Disordered" evidence="1">
    <location>
        <begin position="1"/>
        <end position="86"/>
    </location>
</feature>
<dbReference type="AlphaFoldDB" id="A0AAP0BCA8"/>
<organism evidence="3 4">
    <name type="scientific">Platanthera zijinensis</name>
    <dbReference type="NCBI Taxonomy" id="2320716"/>
    <lineage>
        <taxon>Eukaryota</taxon>
        <taxon>Viridiplantae</taxon>
        <taxon>Streptophyta</taxon>
        <taxon>Embryophyta</taxon>
        <taxon>Tracheophyta</taxon>
        <taxon>Spermatophyta</taxon>
        <taxon>Magnoliopsida</taxon>
        <taxon>Liliopsida</taxon>
        <taxon>Asparagales</taxon>
        <taxon>Orchidaceae</taxon>
        <taxon>Orchidoideae</taxon>
        <taxon>Orchideae</taxon>
        <taxon>Orchidinae</taxon>
        <taxon>Platanthera</taxon>
    </lineage>
</organism>
<proteinExistence type="predicted"/>
<reference evidence="3 4" key="1">
    <citation type="journal article" date="2022" name="Nat. Plants">
        <title>Genomes of leafy and leafless Platanthera orchids illuminate the evolution of mycoheterotrophy.</title>
        <authorList>
            <person name="Li M.H."/>
            <person name="Liu K.W."/>
            <person name="Li Z."/>
            <person name="Lu H.C."/>
            <person name="Ye Q.L."/>
            <person name="Zhang D."/>
            <person name="Wang J.Y."/>
            <person name="Li Y.F."/>
            <person name="Zhong Z.M."/>
            <person name="Liu X."/>
            <person name="Yu X."/>
            <person name="Liu D.K."/>
            <person name="Tu X.D."/>
            <person name="Liu B."/>
            <person name="Hao Y."/>
            <person name="Liao X.Y."/>
            <person name="Jiang Y.T."/>
            <person name="Sun W.H."/>
            <person name="Chen J."/>
            <person name="Chen Y.Q."/>
            <person name="Ai Y."/>
            <person name="Zhai J.W."/>
            <person name="Wu S.S."/>
            <person name="Zhou Z."/>
            <person name="Hsiao Y.Y."/>
            <person name="Wu W.L."/>
            <person name="Chen Y.Y."/>
            <person name="Lin Y.F."/>
            <person name="Hsu J.L."/>
            <person name="Li C.Y."/>
            <person name="Wang Z.W."/>
            <person name="Zhao X."/>
            <person name="Zhong W.Y."/>
            <person name="Ma X.K."/>
            <person name="Ma L."/>
            <person name="Huang J."/>
            <person name="Chen G.Z."/>
            <person name="Huang M.Z."/>
            <person name="Huang L."/>
            <person name="Peng D.H."/>
            <person name="Luo Y.B."/>
            <person name="Zou S.Q."/>
            <person name="Chen S.P."/>
            <person name="Lan S."/>
            <person name="Tsai W.C."/>
            <person name="Van de Peer Y."/>
            <person name="Liu Z.J."/>
        </authorList>
    </citation>
    <scope>NUCLEOTIDE SEQUENCE [LARGE SCALE GENOMIC DNA]</scope>
    <source>
        <strain evidence="3">Lor287</strain>
    </source>
</reference>
<feature type="compositionally biased region" description="Polar residues" evidence="1">
    <location>
        <begin position="1"/>
        <end position="28"/>
    </location>
</feature>
<gene>
    <name evidence="3" type="ORF">KSP39_PZI013681</name>
</gene>
<accession>A0AAP0BCA8</accession>
<dbReference type="Pfam" id="PF14303">
    <property type="entry name" value="NAM-associated"/>
    <property type="match status" value="1"/>
</dbReference>
<dbReference type="Proteomes" id="UP001418222">
    <property type="component" value="Unassembled WGS sequence"/>
</dbReference>
<keyword evidence="4" id="KW-1185">Reference proteome</keyword>
<feature type="compositionally biased region" description="Polar residues" evidence="1">
    <location>
        <begin position="35"/>
        <end position="45"/>
    </location>
</feature>
<evidence type="ECO:0000313" key="4">
    <source>
        <dbReference type="Proteomes" id="UP001418222"/>
    </source>
</evidence>
<protein>
    <recommendedName>
        <fullName evidence="2">No apical meristem-associated C-terminal domain-containing protein</fullName>
    </recommendedName>
</protein>